<gene>
    <name evidence="3" type="ORF">MNBD_GAMMA12-3260</name>
</gene>
<reference evidence="3" key="1">
    <citation type="submission" date="2018-06" db="EMBL/GenBank/DDBJ databases">
        <authorList>
            <person name="Zhirakovskaya E."/>
        </authorList>
    </citation>
    <scope>NUCLEOTIDE SEQUENCE</scope>
</reference>
<keyword evidence="1" id="KW-0812">Transmembrane</keyword>
<organism evidence="3">
    <name type="scientific">hydrothermal vent metagenome</name>
    <dbReference type="NCBI Taxonomy" id="652676"/>
    <lineage>
        <taxon>unclassified sequences</taxon>
        <taxon>metagenomes</taxon>
        <taxon>ecological metagenomes</taxon>
    </lineage>
</organism>
<dbReference type="EMBL" id="UOFL01000186">
    <property type="protein sequence ID" value="VAW80049.1"/>
    <property type="molecule type" value="Genomic_DNA"/>
</dbReference>
<dbReference type="InterPro" id="IPR002881">
    <property type="entry name" value="DUF58"/>
</dbReference>
<keyword evidence="1" id="KW-0472">Membrane</keyword>
<sequence length="434" mass="49570">MIPTRRLFIMLWIWVILALPAGFSDVFSNLWKVSTLLLVGMLVLEVYGLLRVPSFSWRRQVQGSLAVGVWSSVTLEVHNLSESTFELEIFDHYPDTAETSHLPARITAPANAWVKLSYQILPLERGQFNFSQVQVRVSGMFGLLQKDNYCPLVSKVKIFPNFTNIIKYSLLAHDQRQSQMGIRRVRRRGEGTEFQQLREYRLGDSLKKIDWKATSRMNKLISREYQDERDQRIIFLVDCGRKMNSRDGELSHFDHTLNALLLLSYIALKQGDSVGLMTFGGHDRWLAPSKGIHMVNQVLNTVYDLKPSVTEPDYLKCATMISKLHPKRSLLVLITNLRDEESEELLSSLRLLKRRNLVLLASMREQAVDDVADGPVLGFGNALDSAAANQFLEARKKVHDQVRQLNILTIDVPPEQLAISMANKYFKIKKSGIL</sequence>
<proteinExistence type="predicted"/>
<dbReference type="AlphaFoldDB" id="A0A3B0Z0V5"/>
<evidence type="ECO:0000313" key="3">
    <source>
        <dbReference type="EMBL" id="VAW80049.1"/>
    </source>
</evidence>
<name>A0A3B0Z0V5_9ZZZZ</name>
<dbReference type="InterPro" id="IPR036465">
    <property type="entry name" value="vWFA_dom_sf"/>
</dbReference>
<keyword evidence="1" id="KW-1133">Transmembrane helix</keyword>
<dbReference type="PANTHER" id="PTHR33608:SF3">
    <property type="entry name" value="SLR2013 PROTEIN"/>
    <property type="match status" value="1"/>
</dbReference>
<evidence type="ECO:0000256" key="1">
    <source>
        <dbReference type="SAM" id="Phobius"/>
    </source>
</evidence>
<dbReference type="PANTHER" id="PTHR33608">
    <property type="entry name" value="BLL2464 PROTEIN"/>
    <property type="match status" value="1"/>
</dbReference>
<protein>
    <submittedName>
        <fullName evidence="3">Putative membrane protein</fullName>
    </submittedName>
</protein>
<feature type="transmembrane region" description="Helical" evidence="1">
    <location>
        <begin position="7"/>
        <end position="24"/>
    </location>
</feature>
<feature type="domain" description="DUF58" evidence="2">
    <location>
        <begin position="197"/>
        <end position="368"/>
    </location>
</feature>
<evidence type="ECO:0000259" key="2">
    <source>
        <dbReference type="Pfam" id="PF01882"/>
    </source>
</evidence>
<dbReference type="Pfam" id="PF01882">
    <property type="entry name" value="DUF58"/>
    <property type="match status" value="1"/>
</dbReference>
<dbReference type="SUPFAM" id="SSF53300">
    <property type="entry name" value="vWA-like"/>
    <property type="match status" value="1"/>
</dbReference>
<accession>A0A3B0Z0V5</accession>